<dbReference type="EMBL" id="CP045122">
    <property type="protein sequence ID" value="QIN80962.1"/>
    <property type="molecule type" value="Genomic_DNA"/>
</dbReference>
<geneLocation type="plasmid" evidence="1 2">
    <name>unnamed1</name>
</geneLocation>
<sequence>MDPERTEDQAKALAATRRILAVMRLEAAGGEEAALTDRDRQLLAGFGPESLADDLATFAEWHRALGTDPDAALAELRERLDER</sequence>
<accession>A0A6G8Q3B5</accession>
<keyword evidence="1" id="KW-0614">Plasmid</keyword>
<dbReference type="KEGG" id="rmar:GBA65_21105"/>
<evidence type="ECO:0000313" key="1">
    <source>
        <dbReference type="EMBL" id="QIN80962.1"/>
    </source>
</evidence>
<dbReference type="AlphaFoldDB" id="A0A6G8Q3B5"/>
<dbReference type="RefSeq" id="WP_166398677.1">
    <property type="nucleotide sequence ID" value="NZ_CP045122.1"/>
</dbReference>
<organism evidence="1 2">
    <name type="scientific">Rubrobacter marinus</name>
    <dbReference type="NCBI Taxonomy" id="2653852"/>
    <lineage>
        <taxon>Bacteria</taxon>
        <taxon>Bacillati</taxon>
        <taxon>Actinomycetota</taxon>
        <taxon>Rubrobacteria</taxon>
        <taxon>Rubrobacterales</taxon>
        <taxon>Rubrobacteraceae</taxon>
        <taxon>Rubrobacter</taxon>
    </lineage>
</organism>
<reference evidence="1 2" key="1">
    <citation type="submission" date="2019-10" db="EMBL/GenBank/DDBJ databases">
        <title>Rubrobacter sp nov SCSIO 52915 isolated from a deep-sea sediment in the South China Sea.</title>
        <authorList>
            <person name="Chen R.W."/>
        </authorList>
    </citation>
    <scope>NUCLEOTIDE SEQUENCE [LARGE SCALE GENOMIC DNA]</scope>
    <source>
        <strain evidence="1 2">SCSIO 52915</strain>
        <plasmid evidence="1 2">unnamed1</plasmid>
    </source>
</reference>
<evidence type="ECO:0000313" key="2">
    <source>
        <dbReference type="Proteomes" id="UP000502706"/>
    </source>
</evidence>
<gene>
    <name evidence="1" type="ORF">GBA65_21105</name>
</gene>
<proteinExistence type="predicted"/>
<name>A0A6G8Q3B5_9ACTN</name>
<keyword evidence="2" id="KW-1185">Reference proteome</keyword>
<dbReference type="Proteomes" id="UP000502706">
    <property type="component" value="Plasmid unnamed1"/>
</dbReference>
<protein>
    <submittedName>
        <fullName evidence="1">Uncharacterized protein</fullName>
    </submittedName>
</protein>